<evidence type="ECO:0000256" key="3">
    <source>
        <dbReference type="ARBA" id="ARBA00022729"/>
    </source>
</evidence>
<evidence type="ECO:0000256" key="1">
    <source>
        <dbReference type="ARBA" id="ARBA00000971"/>
    </source>
</evidence>
<dbReference type="AlphaFoldDB" id="A0AA42BMA4"/>
<dbReference type="EMBL" id="JANATA010000026">
    <property type="protein sequence ID" value="MCP3429610.1"/>
    <property type="molecule type" value="Genomic_DNA"/>
</dbReference>
<reference evidence="10" key="1">
    <citation type="submission" date="2022-07" db="EMBL/GenBank/DDBJ databases">
        <title>Characterization of the Novel Bacterium Alteromonas immobilis LMIT006 and Alteromonas gregis LMIT007.</title>
        <authorList>
            <person name="Lin X."/>
        </authorList>
    </citation>
    <scope>NUCLEOTIDE SEQUENCE</scope>
    <source>
        <strain evidence="10">LMIT007</strain>
    </source>
</reference>
<dbReference type="Pfam" id="PF00254">
    <property type="entry name" value="FKBP_C"/>
    <property type="match status" value="1"/>
</dbReference>
<dbReference type="InterPro" id="IPR001179">
    <property type="entry name" value="PPIase_FKBP_dom"/>
</dbReference>
<feature type="chain" id="PRO_5041359925" description="Peptidyl-prolyl cis-trans isomerase" evidence="8">
    <location>
        <begin position="21"/>
        <end position="253"/>
    </location>
</feature>
<evidence type="ECO:0000256" key="8">
    <source>
        <dbReference type="SAM" id="SignalP"/>
    </source>
</evidence>
<dbReference type="SUPFAM" id="SSF54534">
    <property type="entry name" value="FKBP-like"/>
    <property type="match status" value="1"/>
</dbReference>
<dbReference type="Proteomes" id="UP001165413">
    <property type="component" value="Unassembled WGS sequence"/>
</dbReference>
<dbReference type="PANTHER" id="PTHR43811:SF19">
    <property type="entry name" value="39 KDA FK506-BINDING NUCLEAR PROTEIN"/>
    <property type="match status" value="1"/>
</dbReference>
<dbReference type="Gene3D" id="1.10.287.460">
    <property type="entry name" value="Peptidyl-prolyl cis-trans isomerase, FKBP-type, N-terminal domain"/>
    <property type="match status" value="1"/>
</dbReference>
<organism evidence="10 11">
    <name type="scientific">Opacimonas viscosa</name>
    <dbReference type="NCBI Taxonomy" id="2961944"/>
    <lineage>
        <taxon>Bacteria</taxon>
        <taxon>Pseudomonadati</taxon>
        <taxon>Pseudomonadota</taxon>
        <taxon>Gammaproteobacteria</taxon>
        <taxon>Alteromonadales</taxon>
        <taxon>Alteromonadaceae</taxon>
        <taxon>Opacimonas</taxon>
    </lineage>
</organism>
<gene>
    <name evidence="10" type="primary">fkpA</name>
    <name evidence="10" type="ORF">NLF92_11715</name>
</gene>
<dbReference type="GO" id="GO:0006457">
    <property type="term" value="P:protein folding"/>
    <property type="evidence" value="ECO:0007669"/>
    <property type="project" value="InterPro"/>
</dbReference>
<evidence type="ECO:0000256" key="2">
    <source>
        <dbReference type="ARBA" id="ARBA00006577"/>
    </source>
</evidence>
<protein>
    <recommendedName>
        <fullName evidence="7">Peptidyl-prolyl cis-trans isomerase</fullName>
        <ecNumber evidence="7">5.2.1.8</ecNumber>
    </recommendedName>
</protein>
<dbReference type="PROSITE" id="PS51257">
    <property type="entry name" value="PROKAR_LIPOPROTEIN"/>
    <property type="match status" value="1"/>
</dbReference>
<evidence type="ECO:0000313" key="11">
    <source>
        <dbReference type="Proteomes" id="UP001165413"/>
    </source>
</evidence>
<comment type="caution">
    <text evidence="10">The sequence shown here is derived from an EMBL/GenBank/DDBJ whole genome shotgun (WGS) entry which is preliminary data.</text>
</comment>
<comment type="catalytic activity">
    <reaction evidence="1 6 7">
        <text>[protein]-peptidylproline (omega=180) = [protein]-peptidylproline (omega=0)</text>
        <dbReference type="Rhea" id="RHEA:16237"/>
        <dbReference type="Rhea" id="RHEA-COMP:10747"/>
        <dbReference type="Rhea" id="RHEA-COMP:10748"/>
        <dbReference type="ChEBI" id="CHEBI:83833"/>
        <dbReference type="ChEBI" id="CHEBI:83834"/>
        <dbReference type="EC" id="5.2.1.8"/>
    </reaction>
</comment>
<dbReference type="NCBIfam" id="NF008150">
    <property type="entry name" value="PRK10902.1"/>
    <property type="match status" value="1"/>
</dbReference>
<keyword evidence="5 6" id="KW-0413">Isomerase</keyword>
<evidence type="ECO:0000259" key="9">
    <source>
        <dbReference type="PROSITE" id="PS50059"/>
    </source>
</evidence>
<comment type="similarity">
    <text evidence="2 7">Belongs to the FKBP-type PPIase family.</text>
</comment>
<dbReference type="GO" id="GO:0003755">
    <property type="term" value="F:peptidyl-prolyl cis-trans isomerase activity"/>
    <property type="evidence" value="ECO:0007669"/>
    <property type="project" value="UniProtKB-UniRule"/>
</dbReference>
<dbReference type="Pfam" id="PF01346">
    <property type="entry name" value="FKBP_N"/>
    <property type="match status" value="1"/>
</dbReference>
<keyword evidence="4 6" id="KW-0697">Rotamase</keyword>
<evidence type="ECO:0000256" key="4">
    <source>
        <dbReference type="ARBA" id="ARBA00023110"/>
    </source>
</evidence>
<keyword evidence="3 8" id="KW-0732">Signal</keyword>
<evidence type="ECO:0000256" key="6">
    <source>
        <dbReference type="PROSITE-ProRule" id="PRU00277"/>
    </source>
</evidence>
<evidence type="ECO:0000256" key="5">
    <source>
        <dbReference type="ARBA" id="ARBA00023235"/>
    </source>
</evidence>
<proteinExistence type="inferred from homology"/>
<dbReference type="PROSITE" id="PS50059">
    <property type="entry name" value="FKBP_PPIASE"/>
    <property type="match status" value="1"/>
</dbReference>
<dbReference type="FunFam" id="3.10.50.40:FF:000045">
    <property type="entry name" value="Peptidyl-prolyl cis-trans isomerase"/>
    <property type="match status" value="1"/>
</dbReference>
<evidence type="ECO:0000313" key="10">
    <source>
        <dbReference type="EMBL" id="MCP3429610.1"/>
    </source>
</evidence>
<evidence type="ECO:0000256" key="7">
    <source>
        <dbReference type="RuleBase" id="RU003915"/>
    </source>
</evidence>
<dbReference type="PANTHER" id="PTHR43811">
    <property type="entry name" value="FKBP-TYPE PEPTIDYL-PROLYL CIS-TRANS ISOMERASE FKPA"/>
    <property type="match status" value="1"/>
</dbReference>
<feature type="domain" description="PPIase FKBP-type" evidence="9">
    <location>
        <begin position="160"/>
        <end position="245"/>
    </location>
</feature>
<feature type="signal peptide" evidence="8">
    <location>
        <begin position="1"/>
        <end position="20"/>
    </location>
</feature>
<dbReference type="EC" id="5.2.1.8" evidence="7"/>
<dbReference type="Gene3D" id="3.10.50.40">
    <property type="match status" value="1"/>
</dbReference>
<keyword evidence="11" id="KW-1185">Reference proteome</keyword>
<name>A0AA42BMA4_9ALTE</name>
<dbReference type="RefSeq" id="WP_254102172.1">
    <property type="nucleotide sequence ID" value="NZ_JANATA010000026.1"/>
</dbReference>
<dbReference type="InterPro" id="IPR046357">
    <property type="entry name" value="PPIase_dom_sf"/>
</dbReference>
<dbReference type="InterPro" id="IPR000774">
    <property type="entry name" value="PPIase_FKBP_N"/>
</dbReference>
<sequence length="253" mass="27190">MKHSLAAIAVLSVLSLTACNQETKAPEAAAESAPVVFNTPAEKQAYALGASMGAFAVSRKEQLNELDMDIDEAMLRRGFEDGLTKNSQIPLDEMQQIIRNSDQEVRAKQEAMAKQAAASNIETGKAFLAENATKEGVVVTESGLQYQVLVAGTGTSPKATDTVRVHYQGTLLDGTEFDSSYKRGEPAEFPLNRVIPGWTEGVQLMKEGAKFKFFIPSELAYGERATGAITPNSTLIFEVELLDVVSAEAPAAE</sequence>
<dbReference type="InterPro" id="IPR036944">
    <property type="entry name" value="PPIase_FKBP_N_sf"/>
</dbReference>
<accession>A0AA42BMA4</accession>